<dbReference type="Gene3D" id="3.40.30.10">
    <property type="entry name" value="Glutaredoxin"/>
    <property type="match status" value="1"/>
</dbReference>
<dbReference type="Proteomes" id="UP001596162">
    <property type="component" value="Unassembled WGS sequence"/>
</dbReference>
<accession>A0ABW0C6N4</accession>
<dbReference type="InterPro" id="IPR036249">
    <property type="entry name" value="Thioredoxin-like_sf"/>
</dbReference>
<dbReference type="InterPro" id="IPR006660">
    <property type="entry name" value="Arsenate_reductase-like"/>
</dbReference>
<dbReference type="RefSeq" id="WP_376860494.1">
    <property type="nucleotide sequence ID" value="NZ_JBHSLA010000003.1"/>
</dbReference>
<dbReference type="SUPFAM" id="SSF52833">
    <property type="entry name" value="Thioredoxin-like"/>
    <property type="match status" value="1"/>
</dbReference>
<dbReference type="EMBL" id="JBHSLA010000003">
    <property type="protein sequence ID" value="MFC5195591.1"/>
    <property type="molecule type" value="Genomic_DNA"/>
</dbReference>
<reference evidence="4" key="1">
    <citation type="journal article" date="2019" name="Int. J. Syst. Evol. Microbiol.">
        <title>The Global Catalogue of Microorganisms (GCM) 10K type strain sequencing project: providing services to taxonomists for standard genome sequencing and annotation.</title>
        <authorList>
            <consortium name="The Broad Institute Genomics Platform"/>
            <consortium name="The Broad Institute Genome Sequencing Center for Infectious Disease"/>
            <person name="Wu L."/>
            <person name="Ma J."/>
        </authorList>
    </citation>
    <scope>NUCLEOTIDE SEQUENCE [LARGE SCALE GENOMIC DNA]</scope>
    <source>
        <strain evidence="4">JCM 17978</strain>
    </source>
</reference>
<keyword evidence="4" id="KW-1185">Reference proteome</keyword>
<dbReference type="PROSITE" id="PS51353">
    <property type="entry name" value="ARSC"/>
    <property type="match status" value="1"/>
</dbReference>
<evidence type="ECO:0000313" key="4">
    <source>
        <dbReference type="Proteomes" id="UP001596162"/>
    </source>
</evidence>
<organism evidence="3 4">
    <name type="scientific">Bizionia hallyeonensis</name>
    <dbReference type="NCBI Taxonomy" id="1123757"/>
    <lineage>
        <taxon>Bacteria</taxon>
        <taxon>Pseudomonadati</taxon>
        <taxon>Bacteroidota</taxon>
        <taxon>Flavobacteriia</taxon>
        <taxon>Flavobacteriales</taxon>
        <taxon>Flavobacteriaceae</taxon>
        <taxon>Bizionia</taxon>
    </lineage>
</organism>
<gene>
    <name evidence="3" type="ORF">ACFPH8_09650</name>
</gene>
<proteinExistence type="inferred from homology"/>
<comment type="caution">
    <text evidence="3">The sequence shown here is derived from an EMBL/GenBank/DDBJ whole genome shotgun (WGS) entry which is preliminary data.</text>
</comment>
<dbReference type="Pfam" id="PF03960">
    <property type="entry name" value="ArsC"/>
    <property type="match status" value="1"/>
</dbReference>
<evidence type="ECO:0000313" key="3">
    <source>
        <dbReference type="EMBL" id="MFC5195591.1"/>
    </source>
</evidence>
<name>A0ABW0C6N4_9FLAO</name>
<comment type="similarity">
    <text evidence="1 2">Belongs to the ArsC family.</text>
</comment>
<evidence type="ECO:0000256" key="1">
    <source>
        <dbReference type="ARBA" id="ARBA00007198"/>
    </source>
</evidence>
<evidence type="ECO:0000256" key="2">
    <source>
        <dbReference type="PROSITE-ProRule" id="PRU01282"/>
    </source>
</evidence>
<protein>
    <submittedName>
        <fullName evidence="3">Arsenate reductase family protein</fullName>
    </submittedName>
</protein>
<sequence>MKEEDSMGTIATNNRKVILYYNSETSIGQQAYAYVNSSNRGILVIDISKTKVTGTQWAEIATNLNTSLGGLVNQEHPDFKNNYSTDKASLSEDDWIKVLQNHPSSLRCPILVDGKNFHFIETPSEISKYFDKEEKSDDGRSPIE</sequence>